<protein>
    <recommendedName>
        <fullName evidence="1">Integrase core domain-containing protein</fullName>
    </recommendedName>
</protein>
<evidence type="ECO:0000313" key="2">
    <source>
        <dbReference type="EMBL" id="KAF6238756.1"/>
    </source>
</evidence>
<dbReference type="GeneID" id="59284931"/>
<dbReference type="PANTHER" id="PTHR46791">
    <property type="entry name" value="EXPRESSED PROTEIN"/>
    <property type="match status" value="1"/>
</dbReference>
<gene>
    <name evidence="2" type="ORF">HO173_003263</name>
</gene>
<organism evidence="2 3">
    <name type="scientific">Letharia columbiana</name>
    <dbReference type="NCBI Taxonomy" id="112416"/>
    <lineage>
        <taxon>Eukaryota</taxon>
        <taxon>Fungi</taxon>
        <taxon>Dikarya</taxon>
        <taxon>Ascomycota</taxon>
        <taxon>Pezizomycotina</taxon>
        <taxon>Lecanoromycetes</taxon>
        <taxon>OSLEUM clade</taxon>
        <taxon>Lecanoromycetidae</taxon>
        <taxon>Lecanorales</taxon>
        <taxon>Lecanorineae</taxon>
        <taxon>Parmeliaceae</taxon>
        <taxon>Letharia</taxon>
    </lineage>
</organism>
<dbReference type="InterPro" id="IPR058913">
    <property type="entry name" value="Integrase_dom_put"/>
</dbReference>
<dbReference type="OrthoDB" id="5417785at2759"/>
<evidence type="ECO:0000259" key="1">
    <source>
        <dbReference type="Pfam" id="PF24764"/>
    </source>
</evidence>
<sequence>MPLHGAGGRPSKESEEYKDEILDQVHTKQWKQQEIVTWLADNKDLKINARTLQRRLKEWRSHQQDRTEDSEQLRNRIQYLFWLKAEGFQVTPRGLIRIRKELGFKRLEQSQEKREHMDEVVRRLIEQKLGKNVIQSYGRGQLVEHFRKLGHPVARDRLFAQYRTILPDAVDRRLRDVQRKRGEYVGPGPNLVWSVDGHDKLSEYGIEIYGGIDDHARYIPWLTVDVTNRTAISVLRGFLDCISVLGQQPRFVRSERGGETVLMAQAHLTLQQAYDPEMAFQERYMYGTSTSNQRIESWSAQLTKCLLEKWISFFGTLRGTGKYSKDVLADRVAILAIYFPTIRTEVTHFVDNWNTHTIRKQPHRPKSVQGKPYTLFYHPADGIRNYGLGLHEPTLTQLRRDVGDWDPDEYLPSFTLGWCNAFLRHRGFDPYSPPAIPPHECQSPWLDHYLALRTAVSNYEIEGHEPRLGLVPRPEGALQWAGPDPRPLEGVRELDFQGDGADEGFANWRQEVGNIL</sequence>
<dbReference type="Proteomes" id="UP000578531">
    <property type="component" value="Unassembled WGS sequence"/>
</dbReference>
<dbReference type="PANTHER" id="PTHR46791:SF5">
    <property type="entry name" value="CLR5 DOMAIN-CONTAINING PROTEIN-RELATED"/>
    <property type="match status" value="1"/>
</dbReference>
<keyword evidence="3" id="KW-1185">Reference proteome</keyword>
<dbReference type="RefSeq" id="XP_037168055.1">
    <property type="nucleotide sequence ID" value="XM_037305190.1"/>
</dbReference>
<dbReference type="Pfam" id="PF24764">
    <property type="entry name" value="rva_4"/>
    <property type="match status" value="1"/>
</dbReference>
<dbReference type="AlphaFoldDB" id="A0A8H6G1N6"/>
<name>A0A8H6G1N6_9LECA</name>
<proteinExistence type="predicted"/>
<feature type="domain" description="Integrase core" evidence="1">
    <location>
        <begin position="186"/>
        <end position="364"/>
    </location>
</feature>
<evidence type="ECO:0000313" key="3">
    <source>
        <dbReference type="Proteomes" id="UP000578531"/>
    </source>
</evidence>
<comment type="caution">
    <text evidence="2">The sequence shown here is derived from an EMBL/GenBank/DDBJ whole genome shotgun (WGS) entry which is preliminary data.</text>
</comment>
<reference evidence="2 3" key="1">
    <citation type="journal article" date="2020" name="Genomics">
        <title>Complete, high-quality genomes from long-read metagenomic sequencing of two wolf lichen thalli reveals enigmatic genome architecture.</title>
        <authorList>
            <person name="McKenzie S.K."/>
            <person name="Walston R.F."/>
            <person name="Allen J.L."/>
        </authorList>
    </citation>
    <scope>NUCLEOTIDE SEQUENCE [LARGE SCALE GENOMIC DNA]</scope>
    <source>
        <strain evidence="2">WasteWater2</strain>
    </source>
</reference>
<accession>A0A8H6G1N6</accession>
<dbReference type="EMBL" id="JACCJC010000008">
    <property type="protein sequence ID" value="KAF6238756.1"/>
    <property type="molecule type" value="Genomic_DNA"/>
</dbReference>